<evidence type="ECO:0000259" key="1">
    <source>
        <dbReference type="Pfam" id="PF13456"/>
    </source>
</evidence>
<protein>
    <recommendedName>
        <fullName evidence="1">RNase H type-1 domain-containing protein</fullName>
    </recommendedName>
</protein>
<comment type="caution">
    <text evidence="2">The sequence shown here is derived from an EMBL/GenBank/DDBJ whole genome shotgun (WGS) entry which is preliminary data.</text>
</comment>
<dbReference type="InterPro" id="IPR044730">
    <property type="entry name" value="RNase_H-like_dom_plant"/>
</dbReference>
<dbReference type="AlphaFoldDB" id="A0A5C7IVJ7"/>
<dbReference type="CDD" id="cd06222">
    <property type="entry name" value="RNase_H_like"/>
    <property type="match status" value="1"/>
</dbReference>
<dbReference type="GO" id="GO:0004523">
    <property type="term" value="F:RNA-DNA hybrid ribonuclease activity"/>
    <property type="evidence" value="ECO:0007669"/>
    <property type="project" value="InterPro"/>
</dbReference>
<organism evidence="2 3">
    <name type="scientific">Acer yangbiense</name>
    <dbReference type="NCBI Taxonomy" id="1000413"/>
    <lineage>
        <taxon>Eukaryota</taxon>
        <taxon>Viridiplantae</taxon>
        <taxon>Streptophyta</taxon>
        <taxon>Embryophyta</taxon>
        <taxon>Tracheophyta</taxon>
        <taxon>Spermatophyta</taxon>
        <taxon>Magnoliopsida</taxon>
        <taxon>eudicotyledons</taxon>
        <taxon>Gunneridae</taxon>
        <taxon>Pentapetalae</taxon>
        <taxon>rosids</taxon>
        <taxon>malvids</taxon>
        <taxon>Sapindales</taxon>
        <taxon>Sapindaceae</taxon>
        <taxon>Hippocastanoideae</taxon>
        <taxon>Acereae</taxon>
        <taxon>Acer</taxon>
    </lineage>
</organism>
<accession>A0A5C7IVJ7</accession>
<dbReference type="InterPro" id="IPR002156">
    <property type="entry name" value="RNaseH_domain"/>
</dbReference>
<keyword evidence="3" id="KW-1185">Reference proteome</keyword>
<dbReference type="PANTHER" id="PTHR47074">
    <property type="entry name" value="BNAC02G40300D PROTEIN"/>
    <property type="match status" value="1"/>
</dbReference>
<name>A0A5C7IVJ7_9ROSI</name>
<dbReference type="Proteomes" id="UP000323000">
    <property type="component" value="Chromosome 1"/>
</dbReference>
<proteinExistence type="predicted"/>
<reference evidence="3" key="1">
    <citation type="journal article" date="2019" name="Gigascience">
        <title>De novo genome assembly of the endangered Acer yangbiense, a plant species with extremely small populations endemic to Yunnan Province, China.</title>
        <authorList>
            <person name="Yang J."/>
            <person name="Wariss H.M."/>
            <person name="Tao L."/>
            <person name="Zhang R."/>
            <person name="Yun Q."/>
            <person name="Hollingsworth P."/>
            <person name="Dao Z."/>
            <person name="Luo G."/>
            <person name="Guo H."/>
            <person name="Ma Y."/>
            <person name="Sun W."/>
        </authorList>
    </citation>
    <scope>NUCLEOTIDE SEQUENCE [LARGE SCALE GENOMIC DNA]</scope>
    <source>
        <strain evidence="3">cv. Malutang</strain>
    </source>
</reference>
<evidence type="ECO:0000313" key="2">
    <source>
        <dbReference type="EMBL" id="TXG73320.1"/>
    </source>
</evidence>
<dbReference type="OrthoDB" id="1906820at2759"/>
<dbReference type="EMBL" id="VAHF01000001">
    <property type="protein sequence ID" value="TXG73320.1"/>
    <property type="molecule type" value="Genomic_DNA"/>
</dbReference>
<dbReference type="SUPFAM" id="SSF53098">
    <property type="entry name" value="Ribonuclease H-like"/>
    <property type="match status" value="1"/>
</dbReference>
<sequence>MKTVSGSWNGPLIKDLFIEEDAKEILAIPTSHFHRDDTPCWHFTKNGEYSVSSGYKVSIADDITVSTSEINLANRKVPVNGLCLVCSSCFEITVHALWSCAPLKSVRKMFGLLNGWSGDNRGYSLDFLRNVLKALDVRSNMVGLGLIIRDPSGSVMASGAHGLELTLKPDVAEAIGILHGINLAMETCLLPLVVESDAQHVVNLINSDISVSSDIGLIIYDIRDCMRRVGIESISFVPMTTNVVAHNLAKYALLNIGSQLWLESYP</sequence>
<dbReference type="InterPro" id="IPR012337">
    <property type="entry name" value="RNaseH-like_sf"/>
</dbReference>
<feature type="domain" description="RNase H type-1" evidence="1">
    <location>
        <begin position="138"/>
        <end position="252"/>
    </location>
</feature>
<dbReference type="GO" id="GO:0003676">
    <property type="term" value="F:nucleic acid binding"/>
    <property type="evidence" value="ECO:0007669"/>
    <property type="project" value="InterPro"/>
</dbReference>
<dbReference type="Gene3D" id="3.30.420.10">
    <property type="entry name" value="Ribonuclease H-like superfamily/Ribonuclease H"/>
    <property type="match status" value="1"/>
</dbReference>
<dbReference type="InterPro" id="IPR036397">
    <property type="entry name" value="RNaseH_sf"/>
</dbReference>
<dbReference type="PANTHER" id="PTHR47074:SF48">
    <property type="entry name" value="POLYNUCLEOTIDYL TRANSFERASE, RIBONUCLEASE H-LIKE SUPERFAMILY PROTEIN"/>
    <property type="match status" value="1"/>
</dbReference>
<dbReference type="InterPro" id="IPR052929">
    <property type="entry name" value="RNase_H-like_EbsB-rel"/>
</dbReference>
<dbReference type="Pfam" id="PF13456">
    <property type="entry name" value="RVT_3"/>
    <property type="match status" value="1"/>
</dbReference>
<gene>
    <name evidence="2" type="ORF">EZV62_001899</name>
</gene>
<evidence type="ECO:0000313" key="3">
    <source>
        <dbReference type="Proteomes" id="UP000323000"/>
    </source>
</evidence>